<protein>
    <submittedName>
        <fullName evidence="2">Uncharacterized protein</fullName>
    </submittedName>
</protein>
<dbReference type="InterPro" id="IPR017956">
    <property type="entry name" value="AT_hook_DNA-bd_motif"/>
</dbReference>
<dbReference type="PANTHER" id="PTHR21521">
    <property type="entry name" value="AMUN, ISOFORM A"/>
    <property type="match status" value="1"/>
</dbReference>
<comment type="caution">
    <text evidence="2">The sequence shown here is derived from an EMBL/GenBank/DDBJ whole genome shotgun (WGS) entry which is preliminary data.</text>
</comment>
<proteinExistence type="predicted"/>
<dbReference type="OrthoDB" id="8249012at2759"/>
<dbReference type="AlphaFoldDB" id="A0A9P6VPN4"/>
<evidence type="ECO:0000313" key="3">
    <source>
        <dbReference type="Proteomes" id="UP000785200"/>
    </source>
</evidence>
<gene>
    <name evidence="2" type="ORF">D0Z07_0899</name>
</gene>
<feature type="region of interest" description="Disordered" evidence="1">
    <location>
        <begin position="230"/>
        <end position="325"/>
    </location>
</feature>
<dbReference type="EMBL" id="VNKQ01000003">
    <property type="protein sequence ID" value="KAG0652296.1"/>
    <property type="molecule type" value="Genomic_DNA"/>
</dbReference>
<dbReference type="GO" id="GO:0003677">
    <property type="term" value="F:DNA binding"/>
    <property type="evidence" value="ECO:0007669"/>
    <property type="project" value="InterPro"/>
</dbReference>
<organism evidence="2 3">
    <name type="scientific">Hyphodiscus hymeniophilus</name>
    <dbReference type="NCBI Taxonomy" id="353542"/>
    <lineage>
        <taxon>Eukaryota</taxon>
        <taxon>Fungi</taxon>
        <taxon>Dikarya</taxon>
        <taxon>Ascomycota</taxon>
        <taxon>Pezizomycotina</taxon>
        <taxon>Leotiomycetes</taxon>
        <taxon>Helotiales</taxon>
        <taxon>Hyphodiscaceae</taxon>
        <taxon>Hyphodiscus</taxon>
    </lineage>
</organism>
<name>A0A9P6VPN4_9HELO</name>
<feature type="compositionally biased region" description="Pro residues" evidence="1">
    <location>
        <begin position="235"/>
        <end position="248"/>
    </location>
</feature>
<dbReference type="Proteomes" id="UP000785200">
    <property type="component" value="Unassembled WGS sequence"/>
</dbReference>
<dbReference type="PANTHER" id="PTHR21521:SF0">
    <property type="entry name" value="AMUN, ISOFORM A"/>
    <property type="match status" value="1"/>
</dbReference>
<evidence type="ECO:0000313" key="2">
    <source>
        <dbReference type="EMBL" id="KAG0652296.1"/>
    </source>
</evidence>
<evidence type="ECO:0000256" key="1">
    <source>
        <dbReference type="SAM" id="MobiDB-lite"/>
    </source>
</evidence>
<dbReference type="SMART" id="SM00384">
    <property type="entry name" value="AT_hook"/>
    <property type="match status" value="3"/>
</dbReference>
<sequence>MIRAITNVTHTITGSSPSKQNTANMSASSITLSEFRDALSRYPALIKSISKTPTEGKATLEELDRFRYIDAPSRFSKKVVGKKEMYLADVQKLTDWKLAHGKFRPTLPKLVAKNSDEAIKEATGDAFSHYAGNSTDISGTLKKISEPLKGVGPATASLILAVHDPEHVIFFSDEAYRWLCADGGKSSIKYSIKEFDELHDKAKAIMAKLKVSPIDVEKVAFVIIKENEPVHVPKPKPVPSGRPRGRPPLPEDQKKPVKPSVPGRKRGRPPGTATKEAAPKTPNGTAKRGRPAAAKVEETEATPKSGNKRKADDTPATGRTKKAKA</sequence>
<reference evidence="2" key="1">
    <citation type="submission" date="2019-07" db="EMBL/GenBank/DDBJ databases">
        <title>Hyphodiscus hymeniophilus genome sequencing and assembly.</title>
        <authorList>
            <person name="Kramer G."/>
            <person name="Nodwell J."/>
        </authorList>
    </citation>
    <scope>NUCLEOTIDE SEQUENCE</scope>
    <source>
        <strain evidence="2">ATCC 34498</strain>
    </source>
</reference>
<accession>A0A9P6VPN4</accession>
<keyword evidence="3" id="KW-1185">Reference proteome</keyword>